<gene>
    <name evidence="1" type="ORF">GAQ44_03220</name>
</gene>
<dbReference type="AlphaFoldDB" id="A0A7J5HBH4"/>
<organism evidence="1 2">
    <name type="scientific">Bacteroides uniformis</name>
    <dbReference type="NCBI Taxonomy" id="820"/>
    <lineage>
        <taxon>Bacteria</taxon>
        <taxon>Pseudomonadati</taxon>
        <taxon>Bacteroidota</taxon>
        <taxon>Bacteroidia</taxon>
        <taxon>Bacteroidales</taxon>
        <taxon>Bacteroidaceae</taxon>
        <taxon>Bacteroides</taxon>
    </lineage>
</organism>
<dbReference type="RefSeq" id="WP_151875125.1">
    <property type="nucleotide sequence ID" value="NZ_WCTY01000004.1"/>
</dbReference>
<reference evidence="1 2" key="1">
    <citation type="journal article" date="2019" name="Nat. Med.">
        <title>A library of human gut bacterial isolates paired with longitudinal multiomics data enables mechanistic microbiome research.</title>
        <authorList>
            <person name="Poyet M."/>
            <person name="Groussin M."/>
            <person name="Gibbons S.M."/>
            <person name="Avila-Pacheco J."/>
            <person name="Jiang X."/>
            <person name="Kearney S.M."/>
            <person name="Perrotta A.R."/>
            <person name="Berdy B."/>
            <person name="Zhao S."/>
            <person name="Lieberman T.D."/>
            <person name="Swanson P.K."/>
            <person name="Smith M."/>
            <person name="Roesemann S."/>
            <person name="Alexander J.E."/>
            <person name="Rich S.A."/>
            <person name="Livny J."/>
            <person name="Vlamakis H."/>
            <person name="Clish C."/>
            <person name="Bullock K."/>
            <person name="Deik A."/>
            <person name="Scott J."/>
            <person name="Pierce K.A."/>
            <person name="Xavier R.J."/>
            <person name="Alm E.J."/>
        </authorList>
    </citation>
    <scope>NUCLEOTIDE SEQUENCE [LARGE SCALE GENOMIC DNA]</scope>
    <source>
        <strain evidence="1 2">BIOML-A19</strain>
    </source>
</reference>
<dbReference type="EMBL" id="WCTY01000004">
    <property type="protein sequence ID" value="KAB4187066.1"/>
    <property type="molecule type" value="Genomic_DNA"/>
</dbReference>
<evidence type="ECO:0000313" key="2">
    <source>
        <dbReference type="Proteomes" id="UP000487221"/>
    </source>
</evidence>
<evidence type="ECO:0000313" key="1">
    <source>
        <dbReference type="EMBL" id="KAB4187066.1"/>
    </source>
</evidence>
<protein>
    <submittedName>
        <fullName evidence="1">Uncharacterized protein</fullName>
    </submittedName>
</protein>
<name>A0A7J5HBH4_BACUN</name>
<dbReference type="Proteomes" id="UP000487221">
    <property type="component" value="Unassembled WGS sequence"/>
</dbReference>
<sequence>MQKQNLELNFEGQNIYAGIDVHLKSWTVTVLTEHITHKTLTQPPSAQILFNYLHENFPGATHYSAYEAGFSGYWTHYQLLSLGINNIVVNPANIPTTQKELFQKSDSSVFHWIEPFSLTTTLVVTASMFSICAVKE</sequence>
<comment type="caution">
    <text evidence="1">The sequence shown here is derived from an EMBL/GenBank/DDBJ whole genome shotgun (WGS) entry which is preliminary data.</text>
</comment>
<accession>A0A7J5HBH4</accession>
<proteinExistence type="predicted"/>